<feature type="region of interest" description="Disordered" evidence="1">
    <location>
        <begin position="58"/>
        <end position="77"/>
    </location>
</feature>
<protein>
    <submittedName>
        <fullName evidence="2">Uncharacterized protein</fullName>
    </submittedName>
</protein>
<evidence type="ECO:0000313" key="2">
    <source>
        <dbReference type="EMBL" id="KAH7293233.1"/>
    </source>
</evidence>
<evidence type="ECO:0000256" key="1">
    <source>
        <dbReference type="SAM" id="MobiDB-lite"/>
    </source>
</evidence>
<dbReference type="AlphaFoldDB" id="A0A8T2RCK0"/>
<proteinExistence type="predicted"/>
<gene>
    <name evidence="2" type="ORF">KP509_28G017100</name>
</gene>
<dbReference type="OrthoDB" id="692779at2759"/>
<dbReference type="EMBL" id="CM035433">
    <property type="protein sequence ID" value="KAH7293233.1"/>
    <property type="molecule type" value="Genomic_DNA"/>
</dbReference>
<dbReference type="Proteomes" id="UP000825935">
    <property type="component" value="Chromosome 28"/>
</dbReference>
<reference evidence="2" key="1">
    <citation type="submission" date="2021-08" db="EMBL/GenBank/DDBJ databases">
        <title>WGS assembly of Ceratopteris richardii.</title>
        <authorList>
            <person name="Marchant D.B."/>
            <person name="Chen G."/>
            <person name="Jenkins J."/>
            <person name="Shu S."/>
            <person name="Leebens-Mack J."/>
            <person name="Grimwood J."/>
            <person name="Schmutz J."/>
            <person name="Soltis P."/>
            <person name="Soltis D."/>
            <person name="Chen Z.-H."/>
        </authorList>
    </citation>
    <scope>NUCLEOTIDE SEQUENCE</scope>
    <source>
        <strain evidence="2">Whitten #5841</strain>
        <tissue evidence="2">Leaf</tissue>
    </source>
</reference>
<keyword evidence="3" id="KW-1185">Reference proteome</keyword>
<accession>A0A8T2RCK0</accession>
<sequence length="190" mass="21398">MVLLLQIMGTAPEPSSPPFASPRLRRQRSVASSIASRCCGAFCCSECDNFFTQLPAPPSSASRDLAGNPNLQPHHQRHHSWGWHDSWRLLGSRRSRVSVPCQDETEAMPGDDVYTKPGRWRLFLRKLRAETRKMNCSKPEPAGFHYDALSYAMNFDEGPWQHQQNTFYRSPPAFIESLPPQPSASSVLSV</sequence>
<dbReference type="OMA" id="EWSENFI"/>
<organism evidence="2 3">
    <name type="scientific">Ceratopteris richardii</name>
    <name type="common">Triangle waterfern</name>
    <dbReference type="NCBI Taxonomy" id="49495"/>
    <lineage>
        <taxon>Eukaryota</taxon>
        <taxon>Viridiplantae</taxon>
        <taxon>Streptophyta</taxon>
        <taxon>Embryophyta</taxon>
        <taxon>Tracheophyta</taxon>
        <taxon>Polypodiopsida</taxon>
        <taxon>Polypodiidae</taxon>
        <taxon>Polypodiales</taxon>
        <taxon>Pteridineae</taxon>
        <taxon>Pteridaceae</taxon>
        <taxon>Parkerioideae</taxon>
        <taxon>Ceratopteris</taxon>
    </lineage>
</organism>
<evidence type="ECO:0000313" key="3">
    <source>
        <dbReference type="Proteomes" id="UP000825935"/>
    </source>
</evidence>
<name>A0A8T2RCK0_CERRI</name>
<comment type="caution">
    <text evidence="2">The sequence shown here is derived from an EMBL/GenBank/DDBJ whole genome shotgun (WGS) entry which is preliminary data.</text>
</comment>